<evidence type="ECO:0000256" key="3">
    <source>
        <dbReference type="ARBA" id="ARBA00023004"/>
    </source>
</evidence>
<keyword evidence="3" id="KW-0408">Iron</keyword>
<keyword evidence="5" id="KW-0689">Ribosomal protein</keyword>
<accession>A0ABX0V448</accession>
<dbReference type="EMBL" id="JAASQI010000011">
    <property type="protein sequence ID" value="NIJ59902.1"/>
    <property type="molecule type" value="Genomic_DNA"/>
</dbReference>
<protein>
    <submittedName>
        <fullName evidence="5">Ribosomal protein RSM22 (Predicted rRNA methylase)</fullName>
    </submittedName>
</protein>
<keyword evidence="5" id="KW-0489">Methyltransferase</keyword>
<sequence length="326" mass="34685">MELPPPLRRAVDAALERQPVAELARSAAALSARYRAEVRDGHYHLGDDRAALAYLATRLPATYAAIHSALEMAALALPEFAPETLLDVGAGPGTALWAAADLWPSCADALLIEGSASIRQWGERLSQELTLDVTWRAGDILADAAPDNPLDTVPRDLVTIGYVLDEISPARRSALIARLWALTAGMLVIVEPGTPAGYARVLAAREQLAAAGAHILAPCPHALPCPVVAPDWCHFSRRVARSRIHRLTKGAEVPWEDEKYAFVAASRVLASAAPAARVLAPPKGGSGRVVLVLCRADGTAGEQTFSRRDGDAYRIARRAAWGDAIG</sequence>
<dbReference type="GO" id="GO:0008168">
    <property type="term" value="F:methyltransferase activity"/>
    <property type="evidence" value="ECO:0007669"/>
    <property type="project" value="UniProtKB-KW"/>
</dbReference>
<comment type="caution">
    <text evidence="5">The sequence shown here is derived from an EMBL/GenBank/DDBJ whole genome shotgun (WGS) entry which is preliminary data.</text>
</comment>
<dbReference type="GO" id="GO:0032259">
    <property type="term" value="P:methylation"/>
    <property type="evidence" value="ECO:0007669"/>
    <property type="project" value="UniProtKB-KW"/>
</dbReference>
<reference evidence="5 6" key="1">
    <citation type="submission" date="2020-03" db="EMBL/GenBank/DDBJ databases">
        <title>Genomic Encyclopedia of Type Strains, Phase IV (KMG-IV): sequencing the most valuable type-strain genomes for metagenomic binning, comparative biology and taxonomic classification.</title>
        <authorList>
            <person name="Goeker M."/>
        </authorList>
    </citation>
    <scope>NUCLEOTIDE SEQUENCE [LARGE SCALE GENOMIC DNA]</scope>
    <source>
        <strain evidence="5 6">DSM 103870</strain>
    </source>
</reference>
<dbReference type="SUPFAM" id="SSF53335">
    <property type="entry name" value="S-adenosyl-L-methionine-dependent methyltransferases"/>
    <property type="match status" value="1"/>
</dbReference>
<keyword evidence="4" id="KW-0411">Iron-sulfur</keyword>
<name>A0ABX0V448_9HYPH</name>
<evidence type="ECO:0000313" key="6">
    <source>
        <dbReference type="Proteomes" id="UP001429580"/>
    </source>
</evidence>
<dbReference type="Pfam" id="PF09243">
    <property type="entry name" value="Rsm22"/>
    <property type="match status" value="1"/>
</dbReference>
<dbReference type="Gene3D" id="3.40.50.150">
    <property type="entry name" value="Vaccinia Virus protein VP39"/>
    <property type="match status" value="1"/>
</dbReference>
<proteinExistence type="predicted"/>
<dbReference type="PANTHER" id="PTHR13184">
    <property type="entry name" value="37S RIBOSOMAL PROTEIN S22"/>
    <property type="match status" value="1"/>
</dbReference>
<dbReference type="InterPro" id="IPR052571">
    <property type="entry name" value="Mt_RNA_Methyltransferase"/>
</dbReference>
<evidence type="ECO:0000256" key="2">
    <source>
        <dbReference type="ARBA" id="ARBA00022946"/>
    </source>
</evidence>
<gene>
    <name evidence="5" type="ORF">FHS82_003763</name>
</gene>
<evidence type="ECO:0000313" key="5">
    <source>
        <dbReference type="EMBL" id="NIJ59902.1"/>
    </source>
</evidence>
<dbReference type="GO" id="GO:0005840">
    <property type="term" value="C:ribosome"/>
    <property type="evidence" value="ECO:0007669"/>
    <property type="project" value="UniProtKB-KW"/>
</dbReference>
<keyword evidence="5" id="KW-0808">Transferase</keyword>
<dbReference type="Proteomes" id="UP001429580">
    <property type="component" value="Unassembled WGS sequence"/>
</dbReference>
<keyword evidence="1" id="KW-0479">Metal-binding</keyword>
<keyword evidence="5" id="KW-0687">Ribonucleoprotein</keyword>
<dbReference type="PANTHER" id="PTHR13184:SF5">
    <property type="entry name" value="METHYLTRANSFERASE-LIKE PROTEIN 17, MITOCHONDRIAL"/>
    <property type="match status" value="1"/>
</dbReference>
<organism evidence="5 6">
    <name type="scientific">Pseudochelatococcus lubricantis</name>
    <dbReference type="NCBI Taxonomy" id="1538102"/>
    <lineage>
        <taxon>Bacteria</taxon>
        <taxon>Pseudomonadati</taxon>
        <taxon>Pseudomonadota</taxon>
        <taxon>Alphaproteobacteria</taxon>
        <taxon>Hyphomicrobiales</taxon>
        <taxon>Chelatococcaceae</taxon>
        <taxon>Pseudochelatococcus</taxon>
    </lineage>
</organism>
<dbReference type="InterPro" id="IPR015324">
    <property type="entry name" value="Ribosomal_Rsm22-like"/>
</dbReference>
<dbReference type="InterPro" id="IPR029063">
    <property type="entry name" value="SAM-dependent_MTases_sf"/>
</dbReference>
<evidence type="ECO:0000256" key="1">
    <source>
        <dbReference type="ARBA" id="ARBA00022723"/>
    </source>
</evidence>
<keyword evidence="2" id="KW-0809">Transit peptide</keyword>
<evidence type="ECO:0000256" key="4">
    <source>
        <dbReference type="ARBA" id="ARBA00023014"/>
    </source>
</evidence>
<keyword evidence="6" id="KW-1185">Reference proteome</keyword>
<dbReference type="RefSeq" id="WP_166955746.1">
    <property type="nucleotide sequence ID" value="NZ_JAASQI010000011.1"/>
</dbReference>